<dbReference type="EMBL" id="JRLY01000022">
    <property type="protein sequence ID" value="KGO91222.1"/>
    <property type="molecule type" value="Genomic_DNA"/>
</dbReference>
<evidence type="ECO:0000256" key="3">
    <source>
        <dbReference type="ARBA" id="ARBA00022729"/>
    </source>
</evidence>
<dbReference type="GO" id="GO:0009279">
    <property type="term" value="C:cell outer membrane"/>
    <property type="evidence" value="ECO:0007669"/>
    <property type="project" value="UniProtKB-SubCell"/>
</dbReference>
<organism evidence="9 10">
    <name type="scientific">Flavobacterium subsaxonicum WB 4.1-42 = DSM 21790</name>
    <dbReference type="NCBI Taxonomy" id="1121898"/>
    <lineage>
        <taxon>Bacteria</taxon>
        <taxon>Pseudomonadati</taxon>
        <taxon>Bacteroidota</taxon>
        <taxon>Flavobacteriia</taxon>
        <taxon>Flavobacteriales</taxon>
        <taxon>Flavobacteriaceae</taxon>
        <taxon>Flavobacterium</taxon>
    </lineage>
</organism>
<dbReference type="Proteomes" id="UP000030111">
    <property type="component" value="Unassembled WGS sequence"/>
</dbReference>
<keyword evidence="3 6" id="KW-0732">Signal</keyword>
<reference evidence="9 10" key="1">
    <citation type="submission" date="2013-09" db="EMBL/GenBank/DDBJ databases">
        <authorList>
            <person name="Zeng Z."/>
            <person name="Chen C."/>
        </authorList>
    </citation>
    <scope>NUCLEOTIDE SEQUENCE [LARGE SCALE GENOMIC DNA]</scope>
    <source>
        <strain evidence="9 10">WB 4.1-42</strain>
    </source>
</reference>
<dbReference type="RefSeq" id="WP_026993198.1">
    <property type="nucleotide sequence ID" value="NZ_JRLY01000022.1"/>
</dbReference>
<keyword evidence="5" id="KW-0998">Cell outer membrane</keyword>
<dbReference type="AlphaFoldDB" id="A0A0A2MEY8"/>
<comment type="subcellular location">
    <subcellularLocation>
        <location evidence="1">Cell outer membrane</location>
    </subcellularLocation>
</comment>
<dbReference type="SUPFAM" id="SSF48452">
    <property type="entry name" value="TPR-like"/>
    <property type="match status" value="1"/>
</dbReference>
<dbReference type="STRING" id="1121898.GCA_000422725_03090"/>
<name>A0A0A2MEY8_9FLAO</name>
<evidence type="ECO:0000313" key="9">
    <source>
        <dbReference type="EMBL" id="KGO91222.1"/>
    </source>
</evidence>
<keyword evidence="4" id="KW-0472">Membrane</keyword>
<protein>
    <submittedName>
        <fullName evidence="9">Membrane protein</fullName>
    </submittedName>
</protein>
<evidence type="ECO:0000313" key="10">
    <source>
        <dbReference type="Proteomes" id="UP000030111"/>
    </source>
</evidence>
<dbReference type="InterPro" id="IPR012944">
    <property type="entry name" value="SusD_RagB_dom"/>
</dbReference>
<dbReference type="Pfam" id="PF14322">
    <property type="entry name" value="SusD-like_3"/>
    <property type="match status" value="1"/>
</dbReference>
<evidence type="ECO:0000256" key="6">
    <source>
        <dbReference type="SAM" id="SignalP"/>
    </source>
</evidence>
<sequence>MKKIVLYTTLLSALLFFNSCNDEDLELTNPNALTTDQFWATPSDAEQGVNSIYAMFYKDGLWSRWMYFRMDLTSDEGFSKSPWIELADWTRFNYVNYNFWEGNGVTWRDTYKAIFRCNQVLANVPEIEFTDPARKESILAEAKFLRALHYFYAAELWENIPLVLDPSTPGDLPPQKTKQEIFTQVETDLNEAFQALPLTWAGEDIGRPTKGAVKGFLAKLYMQQRKWSEAKAAMDYLISGEGAMYSLVSNYKDNFTDLNENNPESVFEIQFGGQRLGGTDEAANAAVSNTRAQFFAPRSIGWSDGQARNWMVGLFKEEPNINGGIDERLRHTLFYADIEADFGDLIYGRHWEWDADEAWFRKGQRDYYRNNEDYYSQVNYRMIRYADILLMYAEALNELGQTTEAYQYVDLVRARAKMAPLATAHPEIGSSHDQFLARLKKERVLELCGESVRWLDLKRWGDLETQAGVDAIAERDPDFNGFVVGKTIRMPIPQTEVQNNPNLQQNPGY</sequence>
<dbReference type="InterPro" id="IPR033985">
    <property type="entry name" value="SusD-like_N"/>
</dbReference>
<dbReference type="Pfam" id="PF07980">
    <property type="entry name" value="SusD_RagB"/>
    <property type="match status" value="1"/>
</dbReference>
<dbReference type="OrthoDB" id="5694214at2"/>
<proteinExistence type="inferred from homology"/>
<comment type="similarity">
    <text evidence="2">Belongs to the SusD family.</text>
</comment>
<evidence type="ECO:0000256" key="5">
    <source>
        <dbReference type="ARBA" id="ARBA00023237"/>
    </source>
</evidence>
<evidence type="ECO:0000259" key="8">
    <source>
        <dbReference type="Pfam" id="PF14322"/>
    </source>
</evidence>
<comment type="caution">
    <text evidence="9">The sequence shown here is derived from an EMBL/GenBank/DDBJ whole genome shotgun (WGS) entry which is preliminary data.</text>
</comment>
<gene>
    <name evidence="9" type="ORF">Q766_18875</name>
</gene>
<feature type="signal peptide" evidence="6">
    <location>
        <begin position="1"/>
        <end position="21"/>
    </location>
</feature>
<dbReference type="CDD" id="cd08977">
    <property type="entry name" value="SusD"/>
    <property type="match status" value="1"/>
</dbReference>
<feature type="domain" description="SusD-like N-terminal" evidence="8">
    <location>
        <begin position="44"/>
        <end position="222"/>
    </location>
</feature>
<evidence type="ECO:0000256" key="1">
    <source>
        <dbReference type="ARBA" id="ARBA00004442"/>
    </source>
</evidence>
<evidence type="ECO:0000256" key="2">
    <source>
        <dbReference type="ARBA" id="ARBA00006275"/>
    </source>
</evidence>
<feature type="domain" description="RagB/SusD" evidence="7">
    <location>
        <begin position="360"/>
        <end position="509"/>
    </location>
</feature>
<accession>A0A0A2MEY8</accession>
<keyword evidence="10" id="KW-1185">Reference proteome</keyword>
<dbReference type="eggNOG" id="COG0702">
    <property type="taxonomic scope" value="Bacteria"/>
</dbReference>
<evidence type="ECO:0000259" key="7">
    <source>
        <dbReference type="Pfam" id="PF07980"/>
    </source>
</evidence>
<evidence type="ECO:0000256" key="4">
    <source>
        <dbReference type="ARBA" id="ARBA00023136"/>
    </source>
</evidence>
<dbReference type="Gene3D" id="1.25.40.390">
    <property type="match status" value="1"/>
</dbReference>
<feature type="chain" id="PRO_5001991317" evidence="6">
    <location>
        <begin position="22"/>
        <end position="509"/>
    </location>
</feature>
<dbReference type="InterPro" id="IPR011990">
    <property type="entry name" value="TPR-like_helical_dom_sf"/>
</dbReference>